<proteinExistence type="predicted"/>
<dbReference type="Proteomes" id="UP000054248">
    <property type="component" value="Unassembled WGS sequence"/>
</dbReference>
<reference evidence="2 3" key="1">
    <citation type="submission" date="2014-04" db="EMBL/GenBank/DDBJ databases">
        <authorList>
            <consortium name="DOE Joint Genome Institute"/>
            <person name="Kuo A."/>
            <person name="Girlanda M."/>
            <person name="Perotto S."/>
            <person name="Kohler A."/>
            <person name="Nagy L.G."/>
            <person name="Floudas D."/>
            <person name="Copeland A."/>
            <person name="Barry K.W."/>
            <person name="Cichocki N."/>
            <person name="Veneault-Fourrey C."/>
            <person name="LaButti K."/>
            <person name="Lindquist E.A."/>
            <person name="Lipzen A."/>
            <person name="Lundell T."/>
            <person name="Morin E."/>
            <person name="Murat C."/>
            <person name="Sun H."/>
            <person name="Tunlid A."/>
            <person name="Henrissat B."/>
            <person name="Grigoriev I.V."/>
            <person name="Hibbett D.S."/>
            <person name="Martin F."/>
            <person name="Nordberg H.P."/>
            <person name="Cantor M.N."/>
            <person name="Hua S.X."/>
        </authorList>
    </citation>
    <scope>NUCLEOTIDE SEQUENCE [LARGE SCALE GENOMIC DNA]</scope>
    <source>
        <strain evidence="2 3">MUT 4182</strain>
    </source>
</reference>
<dbReference type="STRING" id="1051891.A0A0C3Q1Y9"/>
<dbReference type="PANTHER" id="PTHR33840">
    <property type="match status" value="1"/>
</dbReference>
<dbReference type="PANTHER" id="PTHR33840:SF2">
    <property type="entry name" value="TLE1 PHOSPHOLIPASE DOMAIN-CONTAINING PROTEIN"/>
    <property type="match status" value="1"/>
</dbReference>
<protein>
    <recommendedName>
        <fullName evidence="1">T6SS Phospholipase effector Tle1-like catalytic domain-containing protein</fullName>
    </recommendedName>
</protein>
<gene>
    <name evidence="2" type="ORF">M407DRAFT_230903</name>
</gene>
<dbReference type="OrthoDB" id="3162439at2759"/>
<dbReference type="Pfam" id="PF09994">
    <property type="entry name" value="T6SS_Tle1-like_cat"/>
    <property type="match status" value="1"/>
</dbReference>
<reference evidence="3" key="2">
    <citation type="submission" date="2015-01" db="EMBL/GenBank/DDBJ databases">
        <title>Evolutionary Origins and Diversification of the Mycorrhizal Mutualists.</title>
        <authorList>
            <consortium name="DOE Joint Genome Institute"/>
            <consortium name="Mycorrhizal Genomics Consortium"/>
            <person name="Kohler A."/>
            <person name="Kuo A."/>
            <person name="Nagy L.G."/>
            <person name="Floudas D."/>
            <person name="Copeland A."/>
            <person name="Barry K.W."/>
            <person name="Cichocki N."/>
            <person name="Veneault-Fourrey C."/>
            <person name="LaButti K."/>
            <person name="Lindquist E.A."/>
            <person name="Lipzen A."/>
            <person name="Lundell T."/>
            <person name="Morin E."/>
            <person name="Murat C."/>
            <person name="Riley R."/>
            <person name="Ohm R."/>
            <person name="Sun H."/>
            <person name="Tunlid A."/>
            <person name="Henrissat B."/>
            <person name="Grigoriev I.V."/>
            <person name="Hibbett D.S."/>
            <person name="Martin F."/>
        </authorList>
    </citation>
    <scope>NUCLEOTIDE SEQUENCE [LARGE SCALE GENOMIC DNA]</scope>
    <source>
        <strain evidence="3">MUT 4182</strain>
    </source>
</reference>
<dbReference type="EMBL" id="KN823497">
    <property type="protein sequence ID" value="KIO16711.1"/>
    <property type="molecule type" value="Genomic_DNA"/>
</dbReference>
<dbReference type="AlphaFoldDB" id="A0A0C3Q1Y9"/>
<accession>A0A0C3Q1Y9</accession>
<name>A0A0C3Q1Y9_9AGAM</name>
<keyword evidence="3" id="KW-1185">Reference proteome</keyword>
<organism evidence="2 3">
    <name type="scientific">Tulasnella calospora MUT 4182</name>
    <dbReference type="NCBI Taxonomy" id="1051891"/>
    <lineage>
        <taxon>Eukaryota</taxon>
        <taxon>Fungi</taxon>
        <taxon>Dikarya</taxon>
        <taxon>Basidiomycota</taxon>
        <taxon>Agaricomycotina</taxon>
        <taxon>Agaricomycetes</taxon>
        <taxon>Cantharellales</taxon>
        <taxon>Tulasnellaceae</taxon>
        <taxon>Tulasnella</taxon>
    </lineage>
</organism>
<evidence type="ECO:0000259" key="1">
    <source>
        <dbReference type="Pfam" id="PF09994"/>
    </source>
</evidence>
<feature type="domain" description="T6SS Phospholipase effector Tle1-like catalytic" evidence="1">
    <location>
        <begin position="3"/>
        <end position="278"/>
    </location>
</feature>
<evidence type="ECO:0000313" key="2">
    <source>
        <dbReference type="EMBL" id="KIO16711.1"/>
    </source>
</evidence>
<evidence type="ECO:0000313" key="3">
    <source>
        <dbReference type="Proteomes" id="UP000054248"/>
    </source>
</evidence>
<dbReference type="InterPro" id="IPR018712">
    <property type="entry name" value="Tle1-like_cat"/>
</dbReference>
<sequence length="483" mass="55362">MPRSLILCFDETSGSSNDDCTNIVRFVEALEKRRPDKQLWYYQPAIGIYNSYQTSTTRQWITKKLDQGFARYFDTHILGGYRFLMENYQGGDYVCLFGLGRGAYIARCLVGMLGKAGLVPKGNEENIAFAYQMYLDTTYKGYEAARACRHAYSIPVPIEFVGVWETVASVGWTFKHFPFSGSNGIVRRFRHALALDEHRIEFMPNPWHNHSEDPSPAKHGPGWETEVIEDDFEYHFDKPTDRKEVWFAGCHADVGGGSNRSNGIHTLANPSFQWMVSEVLKHAPYVLFRPDAFEPENGFSALTVTKTDLVPKPAHSLALSTLRRAPTTDPSPARTTKPLPFVNASEDSATLNAMEVEEEQTVVVVEQTDPEADANAPMNDQLVEGLVWLILEYIPFSKYYQDEDGRWHKRFRWGSALPLLLLEQFVLTMQAFSRRWNARRPREIYDTTPNFHVSVKLRRDYEGKWLTKFIPKPGQQVKINYVE</sequence>
<dbReference type="HOGENOM" id="CLU_005049_5_0_1"/>